<gene>
    <name evidence="4" type="ORF">SAPINGB_P005339</name>
</gene>
<dbReference type="Pfam" id="PF12051">
    <property type="entry name" value="DUF3533"/>
    <property type="match status" value="1"/>
</dbReference>
<dbReference type="PANTHER" id="PTHR34814:SF2">
    <property type="entry name" value="DUF3533 DOMAIN-CONTAINING PROTEIN"/>
    <property type="match status" value="1"/>
</dbReference>
<feature type="transmembrane region" description="Helical" evidence="2">
    <location>
        <begin position="321"/>
        <end position="341"/>
    </location>
</feature>
<organism evidence="4 5">
    <name type="scientific">Magnusiomyces paraingens</name>
    <dbReference type="NCBI Taxonomy" id="2606893"/>
    <lineage>
        <taxon>Eukaryota</taxon>
        <taxon>Fungi</taxon>
        <taxon>Dikarya</taxon>
        <taxon>Ascomycota</taxon>
        <taxon>Saccharomycotina</taxon>
        <taxon>Dipodascomycetes</taxon>
        <taxon>Dipodascales</taxon>
        <taxon>Dipodascaceae</taxon>
        <taxon>Magnusiomyces</taxon>
    </lineage>
</organism>
<keyword evidence="2" id="KW-1133">Transmembrane helix</keyword>
<feature type="transmembrane region" description="Helical" evidence="2">
    <location>
        <begin position="402"/>
        <end position="424"/>
    </location>
</feature>
<feature type="transmembrane region" description="Helical" evidence="2">
    <location>
        <begin position="244"/>
        <end position="269"/>
    </location>
</feature>
<dbReference type="GO" id="GO:0016020">
    <property type="term" value="C:membrane"/>
    <property type="evidence" value="ECO:0007669"/>
    <property type="project" value="TreeGrafter"/>
</dbReference>
<dbReference type="InterPro" id="IPR022703">
    <property type="entry name" value="DUF3533"/>
</dbReference>
<evidence type="ECO:0000256" key="1">
    <source>
        <dbReference type="SAM" id="MobiDB-lite"/>
    </source>
</evidence>
<dbReference type="Proteomes" id="UP000398389">
    <property type="component" value="Unassembled WGS sequence"/>
</dbReference>
<dbReference type="EMBL" id="CABVLU010000004">
    <property type="protein sequence ID" value="VVT56852.1"/>
    <property type="molecule type" value="Genomic_DNA"/>
</dbReference>
<feature type="transmembrane region" description="Helical" evidence="2">
    <location>
        <begin position="46"/>
        <end position="70"/>
    </location>
</feature>
<feature type="region of interest" description="Disordered" evidence="1">
    <location>
        <begin position="1"/>
        <end position="27"/>
    </location>
</feature>
<evidence type="ECO:0000259" key="3">
    <source>
        <dbReference type="Pfam" id="PF12051"/>
    </source>
</evidence>
<feature type="transmembrane region" description="Helical" evidence="2">
    <location>
        <begin position="290"/>
        <end position="309"/>
    </location>
</feature>
<keyword evidence="5" id="KW-1185">Reference proteome</keyword>
<feature type="domain" description="DUF3533" evidence="3">
    <location>
        <begin position="56"/>
        <end position="418"/>
    </location>
</feature>
<keyword evidence="2" id="KW-0812">Transmembrane</keyword>
<reference evidence="4 5" key="1">
    <citation type="submission" date="2019-09" db="EMBL/GenBank/DDBJ databases">
        <authorList>
            <person name="Brejova B."/>
        </authorList>
    </citation>
    <scope>NUCLEOTIDE SEQUENCE [LARGE SCALE GENOMIC DNA]</scope>
</reference>
<evidence type="ECO:0000313" key="4">
    <source>
        <dbReference type="EMBL" id="VVT56852.1"/>
    </source>
</evidence>
<name>A0A5E8C0F1_9ASCO</name>
<proteinExistence type="predicted"/>
<dbReference type="OrthoDB" id="2140105at2759"/>
<dbReference type="AlphaFoldDB" id="A0A5E8C0F1"/>
<dbReference type="GeneID" id="43584153"/>
<accession>A0A5E8C0F1</accession>
<dbReference type="PANTHER" id="PTHR34814">
    <property type="entry name" value="NITROSOGUANIDINE RESISTANCE PROTEIN SNG1"/>
    <property type="match status" value="1"/>
</dbReference>
<evidence type="ECO:0000256" key="2">
    <source>
        <dbReference type="SAM" id="Phobius"/>
    </source>
</evidence>
<evidence type="ECO:0000313" key="5">
    <source>
        <dbReference type="Proteomes" id="UP000398389"/>
    </source>
</evidence>
<keyword evidence="2" id="KW-0472">Membrane</keyword>
<dbReference type="RefSeq" id="XP_031855944.1">
    <property type="nucleotide sequence ID" value="XM_032000053.1"/>
</dbReference>
<dbReference type="InterPro" id="IPR053001">
    <property type="entry name" value="MNNG_permease-like"/>
</dbReference>
<sequence>MIRDSQDKEEDEDLQVIPSNYVPPTPKEFTPSTFKEAIQTPDFKKFLGILGAAGTIFLLLITTMMCYALGNLHHSTTKVHNLRMLAVDLDGGAIGAAMISGLESAQALTFPRFIVDNTTDHTPESVYHEVFKGNYWGAVYAAENATEQLHAALGDAQIAAEYDPTTALYYVWNQAHYTSMSNGVIKSSLVSIGTITQRALVAMHGRAMFGMVGQDPSDAQLQVLGTPVDSTEINIQPTPQLTAFLYNTICMVIVILIMFFFMLGTNMIAVENQIYAKVRPLVSFGTRHGFAFFFGFMYSLIATGAIWWFREGWVVNGNQFVLTWMSFWLMMAVNFVFLDCFACFFPPAVFPIVVLTWIIMNVMSAIVPLPLTPGFYHWSTALPGFNMYNLNTSIWARGASPIAYRALPILFGWLVISLVINVIGHYKRCEVARKAAGISCVDTRQILREAM</sequence>
<protein>
    <recommendedName>
        <fullName evidence="3">DUF3533 domain-containing protein</fullName>
    </recommendedName>
</protein>
<feature type="transmembrane region" description="Helical" evidence="2">
    <location>
        <begin position="348"/>
        <end position="369"/>
    </location>
</feature>